<organism evidence="3 4">
    <name type="scientific">Cutaneotrichosporon cavernicola</name>
    <dbReference type="NCBI Taxonomy" id="279322"/>
    <lineage>
        <taxon>Eukaryota</taxon>
        <taxon>Fungi</taxon>
        <taxon>Dikarya</taxon>
        <taxon>Basidiomycota</taxon>
        <taxon>Agaricomycotina</taxon>
        <taxon>Tremellomycetes</taxon>
        <taxon>Trichosporonales</taxon>
        <taxon>Trichosporonaceae</taxon>
        <taxon>Cutaneotrichosporon</taxon>
    </lineage>
</organism>
<name>A0AA48L9A5_9TREE</name>
<dbReference type="Proteomes" id="UP001233271">
    <property type="component" value="Chromosome 6"/>
</dbReference>
<dbReference type="Pfam" id="PF07217">
    <property type="entry name" value="Het-C"/>
    <property type="match status" value="1"/>
</dbReference>
<protein>
    <recommendedName>
        <fullName evidence="5">Het-C-domain-containing protein</fullName>
    </recommendedName>
</protein>
<dbReference type="InterPro" id="IPR052577">
    <property type="entry name" value="VWA7"/>
</dbReference>
<proteinExistence type="predicted"/>
<feature type="compositionally biased region" description="Low complexity" evidence="1">
    <location>
        <begin position="598"/>
        <end position="609"/>
    </location>
</feature>
<dbReference type="RefSeq" id="XP_060459608.1">
    <property type="nucleotide sequence ID" value="XM_060603301.1"/>
</dbReference>
<feature type="region of interest" description="Disordered" evidence="1">
    <location>
        <begin position="587"/>
        <end position="772"/>
    </location>
</feature>
<dbReference type="EMBL" id="AP028217">
    <property type="protein sequence ID" value="BEI94343.1"/>
    <property type="molecule type" value="Genomic_DNA"/>
</dbReference>
<evidence type="ECO:0008006" key="5">
    <source>
        <dbReference type="Google" id="ProtNLM"/>
    </source>
</evidence>
<keyword evidence="4" id="KW-1185">Reference proteome</keyword>
<keyword evidence="2" id="KW-0732">Signal</keyword>
<feature type="chain" id="PRO_5041211357" description="Het-C-domain-containing protein" evidence="2">
    <location>
        <begin position="25"/>
        <end position="772"/>
    </location>
</feature>
<dbReference type="InterPro" id="IPR010816">
    <property type="entry name" value="Het-C"/>
</dbReference>
<feature type="compositionally biased region" description="Low complexity" evidence="1">
    <location>
        <begin position="677"/>
        <end position="690"/>
    </location>
</feature>
<dbReference type="AlphaFoldDB" id="A0AA48L9A5"/>
<gene>
    <name evidence="3" type="ORF">CcaverHIS019_0608020</name>
</gene>
<feature type="compositionally biased region" description="Gly residues" evidence="1">
    <location>
        <begin position="616"/>
        <end position="676"/>
    </location>
</feature>
<dbReference type="PANTHER" id="PTHR14905">
    <property type="entry name" value="NG37"/>
    <property type="match status" value="1"/>
</dbReference>
<reference evidence="3" key="1">
    <citation type="journal article" date="2023" name="BMC Genomics">
        <title>Chromosome-level genome assemblies of Cutaneotrichosporon spp. (Trichosporonales, Basidiomycota) reveal imbalanced evolution between nucleotide sequences and chromosome synteny.</title>
        <authorList>
            <person name="Kobayashi Y."/>
            <person name="Kayamori A."/>
            <person name="Aoki K."/>
            <person name="Shiwa Y."/>
            <person name="Matsutani M."/>
            <person name="Fujita N."/>
            <person name="Sugita T."/>
            <person name="Iwasaki W."/>
            <person name="Tanaka N."/>
            <person name="Takashima M."/>
        </authorList>
    </citation>
    <scope>NUCLEOTIDE SEQUENCE</scope>
    <source>
        <strain evidence="3">HIS019</strain>
    </source>
</reference>
<dbReference type="PANTHER" id="PTHR14905:SF7">
    <property type="entry name" value="VON WILLEBRAND FACTOR A DOMAIN-CONTAINING PROTEIN 7"/>
    <property type="match status" value="1"/>
</dbReference>
<accession>A0AA48L9A5</accession>
<dbReference type="KEGG" id="ccac:CcaHIS019_0608020"/>
<feature type="compositionally biased region" description="Gly residues" evidence="1">
    <location>
        <begin position="691"/>
        <end position="712"/>
    </location>
</feature>
<feature type="compositionally biased region" description="Low complexity" evidence="1">
    <location>
        <begin position="720"/>
        <end position="737"/>
    </location>
</feature>
<feature type="compositionally biased region" description="Gly residues" evidence="1">
    <location>
        <begin position="758"/>
        <end position="772"/>
    </location>
</feature>
<evidence type="ECO:0000256" key="1">
    <source>
        <dbReference type="SAM" id="MobiDB-lite"/>
    </source>
</evidence>
<evidence type="ECO:0000256" key="2">
    <source>
        <dbReference type="SAM" id="SignalP"/>
    </source>
</evidence>
<sequence length="772" mass="83640">MAHSALFYVVLAVVALSFAPQVLAFGAGNIPAYSYLEDKAFRHGDIEDVMSNMYKVIGTGFLSRGTKFSGLDLKRVYFGNWLRDYSQAVDVASLSKVPLQTILNVVMVLGFLAHGYVTEEFEVTKERLGCYLPIEHIDNPKGYAEGEDARKYDPRLRGPIDPRELQIDPQSGMKNYIANENGNWDTSKALARRTLLKCIETGRRAQQTGKKSDEYEAFRLLGTALHILEDFTAHSNFCELALISMGNHQVFPHVGQNCRVRTPQGRDVFPLITGTFGGADFIHSLMGEAGDHLSSSAVSDLSKSFSDSRSIQDGQGASAQALRQMFVQIPGQDTEHLSREMDNLQNLRATTADPSTMSPQELYKVLWQALAFRDKVMKSIENTMEKIPGLNALTEKIGNSVSVFVMTTIEPYVKPLLGTATETLANSSQAILEAHADDQFEVWNNPNASDPTHSFLSKDHFAVLLNEPAGQIAQLIVKFSAERVAQAWSDSSIDPRRPVEDILQCLFHPDFSNGSEIQRIMLDHMHKWWQEQGKDQQPSLERLTAQAVREGRNKRIGDNSVSTGHVHNQLLPEGGLQQVIAQHNIQIPGFNQGGNQGGQRNNNQGRFQNAPSLDSLGGGGRASGQSGFGGGGGYGGNQSGFGGGQQQYGGGQQQYGGGQQQYGGGGGHQQQGGGYGRQSPPQHQSGFQPQGSGGGFQPQGGYGGQQQGGGFGRHSPQPPSGFQGQGQSQGQYGFFNPPSGPPPPHQGHRHGGGDHGNRGGYGGGDGYPGSRW</sequence>
<dbReference type="GeneID" id="85498213"/>
<evidence type="ECO:0000313" key="3">
    <source>
        <dbReference type="EMBL" id="BEI94343.1"/>
    </source>
</evidence>
<feature type="signal peptide" evidence="2">
    <location>
        <begin position="1"/>
        <end position="24"/>
    </location>
</feature>
<evidence type="ECO:0000313" key="4">
    <source>
        <dbReference type="Proteomes" id="UP001233271"/>
    </source>
</evidence>